<dbReference type="SUPFAM" id="SSF46689">
    <property type="entry name" value="Homeodomain-like"/>
    <property type="match status" value="2"/>
</dbReference>
<dbReference type="GO" id="GO:0005634">
    <property type="term" value="C:nucleus"/>
    <property type="evidence" value="ECO:0007669"/>
    <property type="project" value="UniProtKB-SubCell"/>
</dbReference>
<sequence length="191" mass="21427">MGNICGMMASWFLGEKGGAGGIGTGNRTQEENKLFEHAVAKRRFDKDTPDRWEKVAAYIPGKTVRDVLSHCRDSLDYASEIEAGWVPCPGHDSSSSAQPSCVGGKRSASDQERKKRVPWTDEEHWRFLLGLKKYGKGNWRNICRNFVTTRTPTQVASHAQKYFSRLEEKRSSSIHDISTAKLLDDRPPSPS</sequence>
<dbReference type="InterPro" id="IPR017930">
    <property type="entry name" value="Myb_dom"/>
</dbReference>
<dbReference type="SMART" id="SM00717">
    <property type="entry name" value="SANT"/>
    <property type="match status" value="2"/>
</dbReference>
<proteinExistence type="predicted"/>
<evidence type="ECO:0000313" key="10">
    <source>
        <dbReference type="Proteomes" id="UP001055439"/>
    </source>
</evidence>
<evidence type="ECO:0000256" key="2">
    <source>
        <dbReference type="ARBA" id="ARBA00023015"/>
    </source>
</evidence>
<dbReference type="Gene3D" id="1.10.10.60">
    <property type="entry name" value="Homeodomain-like"/>
    <property type="match status" value="2"/>
</dbReference>
<keyword evidence="4" id="KW-0804">Transcription</keyword>
<dbReference type="AlphaFoldDB" id="A0A9E7HJT3"/>
<reference evidence="9" key="1">
    <citation type="submission" date="2022-05" db="EMBL/GenBank/DDBJ databases">
        <title>The Musa troglodytarum L. genome provides insights into the mechanism of non-climacteric behaviour and enrichment of carotenoids.</title>
        <authorList>
            <person name="Wang J."/>
        </authorList>
    </citation>
    <scope>NUCLEOTIDE SEQUENCE</scope>
    <source>
        <tissue evidence="9">Leaf</tissue>
    </source>
</reference>
<dbReference type="GO" id="GO:0003677">
    <property type="term" value="F:DNA binding"/>
    <property type="evidence" value="ECO:0007669"/>
    <property type="project" value="UniProtKB-KW"/>
</dbReference>
<feature type="domain" description="Myb-like" evidence="7">
    <location>
        <begin position="111"/>
        <end position="163"/>
    </location>
</feature>
<evidence type="ECO:0000259" key="8">
    <source>
        <dbReference type="PROSITE" id="PS51294"/>
    </source>
</evidence>
<dbReference type="InterPro" id="IPR006447">
    <property type="entry name" value="Myb_dom_plants"/>
</dbReference>
<comment type="subcellular location">
    <subcellularLocation>
        <location evidence="1">Nucleus</location>
    </subcellularLocation>
</comment>
<dbReference type="CDD" id="cd00167">
    <property type="entry name" value="SANT"/>
    <property type="match status" value="2"/>
</dbReference>
<name>A0A9E7HJT3_9LILI</name>
<dbReference type="PROSITE" id="PS50090">
    <property type="entry name" value="MYB_LIKE"/>
    <property type="match status" value="1"/>
</dbReference>
<evidence type="ECO:0000313" key="9">
    <source>
        <dbReference type="EMBL" id="URE35849.1"/>
    </source>
</evidence>
<evidence type="ECO:0000256" key="1">
    <source>
        <dbReference type="ARBA" id="ARBA00004123"/>
    </source>
</evidence>
<dbReference type="Proteomes" id="UP001055439">
    <property type="component" value="Chromosome 8"/>
</dbReference>
<feature type="compositionally biased region" description="Basic and acidic residues" evidence="6">
    <location>
        <begin position="107"/>
        <end position="116"/>
    </location>
</feature>
<dbReference type="Pfam" id="PF00249">
    <property type="entry name" value="Myb_DNA-binding"/>
    <property type="match status" value="1"/>
</dbReference>
<organism evidence="9 10">
    <name type="scientific">Musa troglodytarum</name>
    <name type="common">fe'i banana</name>
    <dbReference type="NCBI Taxonomy" id="320322"/>
    <lineage>
        <taxon>Eukaryota</taxon>
        <taxon>Viridiplantae</taxon>
        <taxon>Streptophyta</taxon>
        <taxon>Embryophyta</taxon>
        <taxon>Tracheophyta</taxon>
        <taxon>Spermatophyta</taxon>
        <taxon>Magnoliopsida</taxon>
        <taxon>Liliopsida</taxon>
        <taxon>Zingiberales</taxon>
        <taxon>Musaceae</taxon>
        <taxon>Musa</taxon>
    </lineage>
</organism>
<dbReference type="PANTHER" id="PTHR44042">
    <property type="entry name" value="DUPLICATED HOMEODOMAIN-LIKE SUPERFAMILY PROTEIN-RELATED"/>
    <property type="match status" value="1"/>
</dbReference>
<dbReference type="NCBIfam" id="TIGR01557">
    <property type="entry name" value="myb_SHAQKYF"/>
    <property type="match status" value="1"/>
</dbReference>
<keyword evidence="2" id="KW-0805">Transcription regulation</keyword>
<dbReference type="EMBL" id="CP097510">
    <property type="protein sequence ID" value="URE35849.1"/>
    <property type="molecule type" value="Genomic_DNA"/>
</dbReference>
<evidence type="ECO:0000256" key="6">
    <source>
        <dbReference type="SAM" id="MobiDB-lite"/>
    </source>
</evidence>
<feature type="region of interest" description="Disordered" evidence="6">
    <location>
        <begin position="91"/>
        <end position="116"/>
    </location>
</feature>
<dbReference type="PANTHER" id="PTHR44042:SF41">
    <property type="entry name" value="DUPLICATED HOMEODOMAIN-LIKE SUPERFAMILY PROTEIN-RELATED"/>
    <property type="match status" value="1"/>
</dbReference>
<dbReference type="InterPro" id="IPR009057">
    <property type="entry name" value="Homeodomain-like_sf"/>
</dbReference>
<dbReference type="FunFam" id="1.10.10.60:FF:000009">
    <property type="entry name" value="transcription factor MYB1R1"/>
    <property type="match status" value="1"/>
</dbReference>
<gene>
    <name evidence="9" type="ORF">MUK42_17178</name>
</gene>
<dbReference type="GO" id="GO:0009739">
    <property type="term" value="P:response to gibberellin"/>
    <property type="evidence" value="ECO:0007669"/>
    <property type="project" value="UniProtKB-ARBA"/>
</dbReference>
<feature type="domain" description="HTH myb-type" evidence="8">
    <location>
        <begin position="111"/>
        <end position="167"/>
    </location>
</feature>
<evidence type="ECO:0000256" key="4">
    <source>
        <dbReference type="ARBA" id="ARBA00023163"/>
    </source>
</evidence>
<protein>
    <submittedName>
        <fullName evidence="9">Myb-like DNA-binding domain</fullName>
    </submittedName>
</protein>
<dbReference type="GO" id="GO:0009744">
    <property type="term" value="P:response to sucrose"/>
    <property type="evidence" value="ECO:0007669"/>
    <property type="project" value="UniProtKB-ARBA"/>
</dbReference>
<evidence type="ECO:0000256" key="3">
    <source>
        <dbReference type="ARBA" id="ARBA00023125"/>
    </source>
</evidence>
<keyword evidence="10" id="KW-1185">Reference proteome</keyword>
<keyword evidence="3 9" id="KW-0238">DNA-binding</keyword>
<dbReference type="InterPro" id="IPR001005">
    <property type="entry name" value="SANT/Myb"/>
</dbReference>
<accession>A0A9E7HJT3</accession>
<dbReference type="OrthoDB" id="118550at2759"/>
<evidence type="ECO:0000259" key="7">
    <source>
        <dbReference type="PROSITE" id="PS50090"/>
    </source>
</evidence>
<dbReference type="PROSITE" id="PS51294">
    <property type="entry name" value="HTH_MYB"/>
    <property type="match status" value="1"/>
</dbReference>
<evidence type="ECO:0000256" key="5">
    <source>
        <dbReference type="ARBA" id="ARBA00023242"/>
    </source>
</evidence>
<keyword evidence="5" id="KW-0539">Nucleus</keyword>